<evidence type="ECO:0000256" key="2">
    <source>
        <dbReference type="ARBA" id="ARBA00004173"/>
    </source>
</evidence>
<keyword evidence="4" id="KW-0496">Mitochondrion</keyword>
<dbReference type="InterPro" id="IPR049942">
    <property type="entry name" value="DML1/Misato"/>
</dbReference>
<dbReference type="PANTHER" id="PTHR13391">
    <property type="entry name" value="MITOCHONDRIAL DISTRIBUTION REGULATOR MISATO"/>
    <property type="match status" value="1"/>
</dbReference>
<feature type="domain" description="Misato Segment II tubulin-like" evidence="5">
    <location>
        <begin position="2"/>
        <end position="110"/>
    </location>
</feature>
<dbReference type="Gene3D" id="3.40.50.1440">
    <property type="entry name" value="Tubulin/FtsZ, GTPase domain"/>
    <property type="match status" value="1"/>
</dbReference>
<name>A0ABR2WR62_9FUNG</name>
<evidence type="ECO:0000256" key="3">
    <source>
        <dbReference type="ARBA" id="ARBA00008507"/>
    </source>
</evidence>
<evidence type="ECO:0000259" key="6">
    <source>
        <dbReference type="Pfam" id="PF14881"/>
    </source>
</evidence>
<dbReference type="EMBL" id="JASJQH010000524">
    <property type="protein sequence ID" value="KAK9763959.1"/>
    <property type="molecule type" value="Genomic_DNA"/>
</dbReference>
<evidence type="ECO:0000256" key="4">
    <source>
        <dbReference type="ARBA" id="ARBA00023128"/>
    </source>
</evidence>
<accession>A0ABR2WR62</accession>
<evidence type="ECO:0000313" key="7">
    <source>
        <dbReference type="EMBL" id="KAK9763959.1"/>
    </source>
</evidence>
<evidence type="ECO:0000259" key="5">
    <source>
        <dbReference type="Pfam" id="PF10644"/>
    </source>
</evidence>
<dbReference type="Pfam" id="PF10644">
    <property type="entry name" value="Misat_Tub_SegII"/>
    <property type="match status" value="1"/>
</dbReference>
<gene>
    <name evidence="7" type="primary">DML1</name>
    <name evidence="7" type="ORF">K7432_008933</name>
</gene>
<dbReference type="Pfam" id="PF14881">
    <property type="entry name" value="Tubulin_3"/>
    <property type="match status" value="1"/>
</dbReference>
<comment type="subcellular location">
    <subcellularLocation>
        <location evidence="2">Mitochondrion</location>
    </subcellularLocation>
</comment>
<dbReference type="PANTHER" id="PTHR13391:SF0">
    <property type="entry name" value="PROTEIN MISATO HOMOLOG 1"/>
    <property type="match status" value="1"/>
</dbReference>
<comment type="function">
    <text evidence="1">Involved in the partitioning of the mitochondrial organelle and mitochondrial DNA (mtDNA) inheritance.</text>
</comment>
<dbReference type="SUPFAM" id="SSF52490">
    <property type="entry name" value="Tubulin nucleotide-binding domain-like"/>
    <property type="match status" value="1"/>
</dbReference>
<sequence>MREILTLQFGQYANFVGTHFWNTQEAYFSYGDSSVPEFDHDVLFREGKTQSGVDTYTPRLLIYDMKGGFGSIPKVSELYGVTKDEDNDIMTWEGDVDSHINSSAPVAEYSSANKIDKTLNDADVKSWSDFNRMYYHPRTVNEISQISYQSELNKFDCYNNGIDIFQEFERESETIDTSFRQFAEECDYLQCINVMASVSDGFGGFTASYLEFLKDDYPKTPVMTFSIADKNLTVKQKLNSILSFGHLSELSSVIVPMVPPQLDQNVPLNPYQTSSILSMAIETATLPLRLKGPSQQIADLIGLLQAESSSNVALLSSILALSSPKQINLAGLEIQDNSSLFGQVSVHRGLQLLSSEELVDWNALFPSKDMAYFPSLSVKTPVPLLNTVPSALRNAMKSYPKWKFGVGELAPAPHIVQWCNTFQTHAIVEDYASFLDKVSLRSMPEYQSGTYGYTDDDFAELKETIYNKRDAYSQQ</sequence>
<protein>
    <submittedName>
        <fullName evidence="7">MtDNA inheritance, partitioning of the mitochondrial organelle</fullName>
    </submittedName>
</protein>
<evidence type="ECO:0000313" key="8">
    <source>
        <dbReference type="Proteomes" id="UP001479436"/>
    </source>
</evidence>
<feature type="domain" description="DML1/Misato tubulin" evidence="6">
    <location>
        <begin position="119"/>
        <end position="290"/>
    </location>
</feature>
<comment type="similarity">
    <text evidence="3">Belongs to the misato family.</text>
</comment>
<proteinExistence type="inferred from homology"/>
<dbReference type="InterPro" id="IPR013838">
    <property type="entry name" value="Beta-tubulin_BS"/>
</dbReference>
<comment type="caution">
    <text evidence="7">The sequence shown here is derived from an EMBL/GenBank/DDBJ whole genome shotgun (WGS) entry which is preliminary data.</text>
</comment>
<dbReference type="PROSITE" id="PS00228">
    <property type="entry name" value="TUBULIN_B_AUTOREG"/>
    <property type="match status" value="1"/>
</dbReference>
<dbReference type="InterPro" id="IPR029209">
    <property type="entry name" value="DML1/Misato_tubulin"/>
</dbReference>
<keyword evidence="8" id="KW-1185">Reference proteome</keyword>
<evidence type="ECO:0000256" key="1">
    <source>
        <dbReference type="ARBA" id="ARBA00003757"/>
    </source>
</evidence>
<dbReference type="InterPro" id="IPR019605">
    <property type="entry name" value="Misato_II_tubulin-like"/>
</dbReference>
<dbReference type="Proteomes" id="UP001479436">
    <property type="component" value="Unassembled WGS sequence"/>
</dbReference>
<reference evidence="7 8" key="1">
    <citation type="submission" date="2023-04" db="EMBL/GenBank/DDBJ databases">
        <title>Genome of Basidiobolus ranarum AG-B5.</title>
        <authorList>
            <person name="Stajich J.E."/>
            <person name="Carter-House D."/>
            <person name="Gryganskyi A."/>
        </authorList>
    </citation>
    <scope>NUCLEOTIDE SEQUENCE [LARGE SCALE GENOMIC DNA]</scope>
    <source>
        <strain evidence="7 8">AG-B5</strain>
    </source>
</reference>
<organism evidence="7 8">
    <name type="scientific">Basidiobolus ranarum</name>
    <dbReference type="NCBI Taxonomy" id="34480"/>
    <lineage>
        <taxon>Eukaryota</taxon>
        <taxon>Fungi</taxon>
        <taxon>Fungi incertae sedis</taxon>
        <taxon>Zoopagomycota</taxon>
        <taxon>Entomophthoromycotina</taxon>
        <taxon>Basidiobolomycetes</taxon>
        <taxon>Basidiobolales</taxon>
        <taxon>Basidiobolaceae</taxon>
        <taxon>Basidiobolus</taxon>
    </lineage>
</organism>
<dbReference type="InterPro" id="IPR036525">
    <property type="entry name" value="Tubulin/FtsZ_GTPase_sf"/>
</dbReference>